<gene>
    <name evidence="1" type="ORF">S03H2_00047</name>
</gene>
<reference evidence="1" key="1">
    <citation type="journal article" date="2014" name="Front. Microbiol.">
        <title>High frequency of phylogenetically diverse reductive dehalogenase-homologous genes in deep subseafloor sedimentary metagenomes.</title>
        <authorList>
            <person name="Kawai M."/>
            <person name="Futagami T."/>
            <person name="Toyoda A."/>
            <person name="Takaki Y."/>
            <person name="Nishi S."/>
            <person name="Hori S."/>
            <person name="Arai W."/>
            <person name="Tsubouchi T."/>
            <person name="Morono Y."/>
            <person name="Uchiyama I."/>
            <person name="Ito T."/>
            <person name="Fujiyama A."/>
            <person name="Inagaki F."/>
            <person name="Takami H."/>
        </authorList>
    </citation>
    <scope>NUCLEOTIDE SEQUENCE</scope>
    <source>
        <strain evidence="1">Expedition CK06-06</strain>
    </source>
</reference>
<sequence length="71" mass="7590">MEEKDVNSIASAVTSALAKLNVDTAAKDRGEVKDKSGETPTEVFRCPDCGGEVVGGIIYCQHCGCELEWEV</sequence>
<dbReference type="AlphaFoldDB" id="X1FW65"/>
<protein>
    <recommendedName>
        <fullName evidence="2">Zinc-ribbon domain-containing protein</fullName>
    </recommendedName>
</protein>
<proteinExistence type="predicted"/>
<evidence type="ECO:0008006" key="2">
    <source>
        <dbReference type="Google" id="ProtNLM"/>
    </source>
</evidence>
<comment type="caution">
    <text evidence="1">The sequence shown here is derived from an EMBL/GenBank/DDBJ whole genome shotgun (WGS) entry which is preliminary data.</text>
</comment>
<evidence type="ECO:0000313" key="1">
    <source>
        <dbReference type="EMBL" id="GAH24988.1"/>
    </source>
</evidence>
<dbReference type="EMBL" id="BARU01000003">
    <property type="protein sequence ID" value="GAH24988.1"/>
    <property type="molecule type" value="Genomic_DNA"/>
</dbReference>
<organism evidence="1">
    <name type="scientific">marine sediment metagenome</name>
    <dbReference type="NCBI Taxonomy" id="412755"/>
    <lineage>
        <taxon>unclassified sequences</taxon>
        <taxon>metagenomes</taxon>
        <taxon>ecological metagenomes</taxon>
    </lineage>
</organism>
<name>X1FW65_9ZZZZ</name>
<accession>X1FW65</accession>